<dbReference type="AlphaFoldDB" id="E6PKR7"/>
<sequence length="228" mass="24597">MDRKVDLEVALSSIRNAIQETAVACGRRPEDVTLVAASKTVEPDRLQSAIDLGQRVFGENRLEEARSKWPDLLQANPGIKLHMIGPLQSKKARDAVALFDVIQSVDRLSLAAAIAKERDRQGRSPAICIQVNTSYEPQKSGVLPEQADGLISECRDQLGLHVVGLMCIPPAEGEPVDDFRKLASIAQQNGLSVLSMGMSQDFALAISHGATHVRVGSAIFGARKPLSI</sequence>
<feature type="domain" description="Alanine racemase N-terminal" evidence="2">
    <location>
        <begin position="47"/>
        <end position="223"/>
    </location>
</feature>
<organism evidence="3">
    <name type="scientific">mine drainage metagenome</name>
    <dbReference type="NCBI Taxonomy" id="410659"/>
    <lineage>
        <taxon>unclassified sequences</taxon>
        <taxon>metagenomes</taxon>
        <taxon>ecological metagenomes</taxon>
    </lineage>
</organism>
<evidence type="ECO:0000256" key="1">
    <source>
        <dbReference type="ARBA" id="ARBA00022898"/>
    </source>
</evidence>
<reference evidence="3" key="1">
    <citation type="submission" date="2009-10" db="EMBL/GenBank/DDBJ databases">
        <title>Diversity of trophic interactions inside an arsenic-rich microbial ecosystem.</title>
        <authorList>
            <person name="Bertin P.N."/>
            <person name="Heinrich-Salmeron A."/>
            <person name="Pelletier E."/>
            <person name="Goulhen-Chollet F."/>
            <person name="Arsene-Ploetze F."/>
            <person name="Gallien S."/>
            <person name="Calteau A."/>
            <person name="Vallenet D."/>
            <person name="Casiot C."/>
            <person name="Chane-Woon-Ming B."/>
            <person name="Giloteaux L."/>
            <person name="Barakat M."/>
            <person name="Bonnefoy V."/>
            <person name="Bruneel O."/>
            <person name="Chandler M."/>
            <person name="Cleiss J."/>
            <person name="Duran R."/>
            <person name="Elbaz-Poulichet F."/>
            <person name="Fonknechten N."/>
            <person name="Lauga B."/>
            <person name="Mornico D."/>
            <person name="Ortet P."/>
            <person name="Schaeffer C."/>
            <person name="Siguier P."/>
            <person name="Alexander Thil Smith A."/>
            <person name="Van Dorsselaer A."/>
            <person name="Weissenbach J."/>
            <person name="Medigue C."/>
            <person name="Le Paslier D."/>
        </authorList>
    </citation>
    <scope>NUCLEOTIDE SEQUENCE</scope>
</reference>
<dbReference type="NCBIfam" id="TIGR00044">
    <property type="entry name" value="YggS family pyridoxal phosphate-dependent enzyme"/>
    <property type="match status" value="1"/>
</dbReference>
<dbReference type="CDD" id="cd00635">
    <property type="entry name" value="PLPDE_III_YBL036c_like"/>
    <property type="match status" value="1"/>
</dbReference>
<dbReference type="PANTHER" id="PTHR10146">
    <property type="entry name" value="PROLINE SYNTHETASE CO-TRANSCRIBED BACTERIAL HOMOLOG PROTEIN"/>
    <property type="match status" value="1"/>
</dbReference>
<evidence type="ECO:0000313" key="3">
    <source>
        <dbReference type="EMBL" id="CBH95518.1"/>
    </source>
</evidence>
<protein>
    <submittedName>
        <fullName evidence="3">Putative Alanine racemase</fullName>
    </submittedName>
</protein>
<name>E6PKR7_9ZZZZ</name>
<dbReference type="InterPro" id="IPR029066">
    <property type="entry name" value="PLP-binding_barrel"/>
</dbReference>
<accession>E6PKR7</accession>
<dbReference type="HAMAP" id="MF_02087">
    <property type="entry name" value="PLP_homeostasis"/>
    <property type="match status" value="1"/>
</dbReference>
<proteinExistence type="inferred from homology"/>
<dbReference type="Pfam" id="PF01168">
    <property type="entry name" value="Ala_racemase_N"/>
    <property type="match status" value="1"/>
</dbReference>
<keyword evidence="1" id="KW-0663">Pyridoxal phosphate</keyword>
<dbReference type="FunFam" id="3.20.20.10:FF:000018">
    <property type="entry name" value="Pyridoxal phosphate homeostasis protein"/>
    <property type="match status" value="1"/>
</dbReference>
<comment type="caution">
    <text evidence="3">The sequence shown here is derived from an EMBL/GenBank/DDBJ whole genome shotgun (WGS) entry which is preliminary data.</text>
</comment>
<dbReference type="PANTHER" id="PTHR10146:SF14">
    <property type="entry name" value="PYRIDOXAL PHOSPHATE HOMEOSTASIS PROTEIN"/>
    <property type="match status" value="1"/>
</dbReference>
<dbReference type="EMBL" id="CABM01000007">
    <property type="protein sequence ID" value="CBH95518.1"/>
    <property type="molecule type" value="Genomic_DNA"/>
</dbReference>
<dbReference type="GO" id="GO:0030170">
    <property type="term" value="F:pyridoxal phosphate binding"/>
    <property type="evidence" value="ECO:0007669"/>
    <property type="project" value="InterPro"/>
</dbReference>
<dbReference type="PIRSF" id="PIRSF004848">
    <property type="entry name" value="YBL036c_PLPDEIII"/>
    <property type="match status" value="1"/>
</dbReference>
<evidence type="ECO:0000259" key="2">
    <source>
        <dbReference type="Pfam" id="PF01168"/>
    </source>
</evidence>
<gene>
    <name evidence="3" type="primary">yggS</name>
    <name evidence="3" type="ORF">CARN2_1780</name>
</gene>
<dbReference type="InterPro" id="IPR011078">
    <property type="entry name" value="PyrdxlP_homeostasis"/>
</dbReference>
<dbReference type="SUPFAM" id="SSF51419">
    <property type="entry name" value="PLP-binding barrel"/>
    <property type="match status" value="1"/>
</dbReference>
<dbReference type="Gene3D" id="3.20.20.10">
    <property type="entry name" value="Alanine racemase"/>
    <property type="match status" value="1"/>
</dbReference>
<dbReference type="InterPro" id="IPR001608">
    <property type="entry name" value="Ala_racemase_N"/>
</dbReference>